<dbReference type="GO" id="GO:0006935">
    <property type="term" value="P:chemotaxis"/>
    <property type="evidence" value="ECO:0007669"/>
    <property type="project" value="UniProtKB-KW"/>
</dbReference>
<evidence type="ECO:0000256" key="2">
    <source>
        <dbReference type="ARBA" id="ARBA00004162"/>
    </source>
</evidence>
<evidence type="ECO:0000256" key="5">
    <source>
        <dbReference type="ARBA" id="ARBA00022475"/>
    </source>
</evidence>
<comment type="caution">
    <text evidence="12">The sequence shown here is derived from an EMBL/GenBank/DDBJ whole genome shotgun (WGS) entry which is preliminary data.</text>
</comment>
<reference evidence="15" key="2">
    <citation type="submission" date="2016-06" db="EMBL/GenBank/DDBJ databases">
        <authorList>
            <person name="Butler K."/>
        </authorList>
    </citation>
    <scope>NUCLEOTIDE SEQUENCE [LARGE SCALE GENOMIC DNA]</scope>
    <source>
        <strain evidence="15">GCSL-Mp20</strain>
    </source>
</reference>
<evidence type="ECO:0000313" key="15">
    <source>
        <dbReference type="Proteomes" id="UP000092377"/>
    </source>
</evidence>
<keyword evidence="12" id="KW-0966">Cell projection</keyword>
<dbReference type="InterPro" id="IPR005503">
    <property type="entry name" value="FliL"/>
</dbReference>
<keyword evidence="9 11" id="KW-1133">Transmembrane helix</keyword>
<keyword evidence="10 11" id="KW-0472">Membrane</keyword>
<dbReference type="GO" id="GO:0009425">
    <property type="term" value="C:bacterial-type flagellum basal body"/>
    <property type="evidence" value="ECO:0007669"/>
    <property type="project" value="InterPro"/>
</dbReference>
<dbReference type="OrthoDB" id="2087278at2"/>
<keyword evidence="5" id="KW-1003">Cell membrane</keyword>
<dbReference type="PANTHER" id="PTHR35091">
    <property type="entry name" value="FLAGELLAR PROTEIN FLIL"/>
    <property type="match status" value="1"/>
</dbReference>
<comment type="subcellular location">
    <subcellularLocation>
        <location evidence="11">Cell inner membrane</location>
    </subcellularLocation>
    <subcellularLocation>
        <location evidence="2">Cell membrane</location>
        <topology evidence="2">Single-pass membrane protein</topology>
    </subcellularLocation>
</comment>
<evidence type="ECO:0000313" key="13">
    <source>
        <dbReference type="EMBL" id="OBU07528.1"/>
    </source>
</evidence>
<evidence type="ECO:0000256" key="6">
    <source>
        <dbReference type="ARBA" id="ARBA00022500"/>
    </source>
</evidence>
<keyword evidence="12" id="KW-0969">Cilium</keyword>
<feature type="transmembrane region" description="Helical" evidence="11">
    <location>
        <begin position="12"/>
        <end position="35"/>
    </location>
</feature>
<evidence type="ECO:0000256" key="10">
    <source>
        <dbReference type="ARBA" id="ARBA00023136"/>
    </source>
</evidence>
<sequence>MSSSRNASKGSNAWLLVLFALIALAGAGFGGYSWWSQQDSTTAAAGTGDEKRANMPEPIFMGVEPFTVNLPGLNNSRDRVLYIDMTLRLANERSREQLHEYLPEVRSRLLLLLSQQTSQILGTHDGKIQLMNAVKTTLAPTLVPGQPDQDISDVLFTTFILR</sequence>
<keyword evidence="7 11" id="KW-0812">Transmembrane</keyword>
<reference evidence="12 14" key="1">
    <citation type="submission" date="2016-06" db="EMBL/GenBank/DDBJ databases">
        <authorList>
            <person name="Kjaerup R.B."/>
            <person name="Dalgaard T.S."/>
            <person name="Juul-Madsen H.R."/>
        </authorList>
    </citation>
    <scope>NUCLEOTIDE SEQUENCE [LARGE SCALE GENOMIC DNA]</scope>
    <source>
        <strain evidence="13">GCSL-Mp20</strain>
        <strain evidence="12 14">GCSL-Mp3</strain>
    </source>
</reference>
<evidence type="ECO:0000256" key="9">
    <source>
        <dbReference type="ARBA" id="ARBA00022989"/>
    </source>
</evidence>
<dbReference type="GO" id="GO:0071978">
    <property type="term" value="P:bacterial-type flagellum-dependent swarming motility"/>
    <property type="evidence" value="ECO:0007669"/>
    <property type="project" value="TreeGrafter"/>
</dbReference>
<evidence type="ECO:0000256" key="3">
    <source>
        <dbReference type="ARBA" id="ARBA00008281"/>
    </source>
</evidence>
<dbReference type="EMBL" id="LZEX01000034">
    <property type="protein sequence ID" value="OBU04728.1"/>
    <property type="molecule type" value="Genomic_DNA"/>
</dbReference>
<proteinExistence type="inferred from homology"/>
<evidence type="ECO:0000313" key="12">
    <source>
        <dbReference type="EMBL" id="OBU04728.1"/>
    </source>
</evidence>
<evidence type="ECO:0000256" key="1">
    <source>
        <dbReference type="ARBA" id="ARBA00002254"/>
    </source>
</evidence>
<gene>
    <name evidence="12" type="ORF">AYY17_07415</name>
    <name evidence="13" type="ORF">AYY18_04650</name>
</gene>
<dbReference type="RefSeq" id="WP_067402295.1">
    <property type="nucleotide sequence ID" value="NZ_LZEX01000034.1"/>
</dbReference>
<dbReference type="EMBL" id="LZEY01000023">
    <property type="protein sequence ID" value="OBU07528.1"/>
    <property type="molecule type" value="Genomic_DNA"/>
</dbReference>
<keyword evidence="6 11" id="KW-0145">Chemotaxis</keyword>
<evidence type="ECO:0000256" key="11">
    <source>
        <dbReference type="RuleBase" id="RU364125"/>
    </source>
</evidence>
<evidence type="ECO:0000256" key="8">
    <source>
        <dbReference type="ARBA" id="ARBA00022779"/>
    </source>
</evidence>
<evidence type="ECO:0000313" key="14">
    <source>
        <dbReference type="Proteomes" id="UP000092247"/>
    </source>
</evidence>
<comment type="function">
    <text evidence="1 11">Controls the rotational direction of flagella during chemotaxis.</text>
</comment>
<dbReference type="Proteomes" id="UP000092377">
    <property type="component" value="Unassembled WGS sequence"/>
</dbReference>
<dbReference type="AlphaFoldDB" id="A0A1B8H6L8"/>
<dbReference type="Proteomes" id="UP000092247">
    <property type="component" value="Unassembled WGS sequence"/>
</dbReference>
<organism evidence="12 14">
    <name type="scientific">Morganella psychrotolerans</name>
    <dbReference type="NCBI Taxonomy" id="368603"/>
    <lineage>
        <taxon>Bacteria</taxon>
        <taxon>Pseudomonadati</taxon>
        <taxon>Pseudomonadota</taxon>
        <taxon>Gammaproteobacteria</taxon>
        <taxon>Enterobacterales</taxon>
        <taxon>Morganellaceae</taxon>
        <taxon>Morganella</taxon>
    </lineage>
</organism>
<dbReference type="GO" id="GO:0005886">
    <property type="term" value="C:plasma membrane"/>
    <property type="evidence" value="ECO:0007669"/>
    <property type="project" value="UniProtKB-SubCell"/>
</dbReference>
<accession>A0A1B8H6L8</accession>
<evidence type="ECO:0000256" key="7">
    <source>
        <dbReference type="ARBA" id="ARBA00022692"/>
    </source>
</evidence>
<dbReference type="PANTHER" id="PTHR35091:SF2">
    <property type="entry name" value="FLAGELLAR PROTEIN FLIL"/>
    <property type="match status" value="1"/>
</dbReference>
<protein>
    <recommendedName>
        <fullName evidence="4 11">Flagellar protein FliL</fullName>
    </recommendedName>
</protein>
<keyword evidence="12" id="KW-0282">Flagellum</keyword>
<dbReference type="NCBIfam" id="NF005435">
    <property type="entry name" value="PRK07021.1"/>
    <property type="match status" value="1"/>
</dbReference>
<keyword evidence="11" id="KW-0997">Cell inner membrane</keyword>
<dbReference type="Pfam" id="PF03748">
    <property type="entry name" value="FliL"/>
    <property type="match status" value="1"/>
</dbReference>
<keyword evidence="8 11" id="KW-0283">Flagellar rotation</keyword>
<keyword evidence="15" id="KW-1185">Reference proteome</keyword>
<name>A0A1B8H6L8_9GAMM</name>
<evidence type="ECO:0000256" key="4">
    <source>
        <dbReference type="ARBA" id="ARBA00021812"/>
    </source>
</evidence>
<dbReference type="STRING" id="368603.AYY16_02395"/>
<comment type="similarity">
    <text evidence="3 11">Belongs to the FliL family.</text>
</comment>